<sequence length="120" mass="13293">MEPKTLNEGTDGLVHQTCDGGGGSSHTKKEKAMSMNGSGRGGGDQFPKEPFKYLANLFNMVNDPQTNELISWGASRTSFIIRNHNKFAEELLPHKNFASVIHVSNNYVSNRQLFLPTVRV</sequence>
<organism evidence="1 2">
    <name type="scientific">Vaccinium darrowii</name>
    <dbReference type="NCBI Taxonomy" id="229202"/>
    <lineage>
        <taxon>Eukaryota</taxon>
        <taxon>Viridiplantae</taxon>
        <taxon>Streptophyta</taxon>
        <taxon>Embryophyta</taxon>
        <taxon>Tracheophyta</taxon>
        <taxon>Spermatophyta</taxon>
        <taxon>Magnoliopsida</taxon>
        <taxon>eudicotyledons</taxon>
        <taxon>Gunneridae</taxon>
        <taxon>Pentapetalae</taxon>
        <taxon>asterids</taxon>
        <taxon>Ericales</taxon>
        <taxon>Ericaceae</taxon>
        <taxon>Vaccinioideae</taxon>
        <taxon>Vaccinieae</taxon>
        <taxon>Vaccinium</taxon>
    </lineage>
</organism>
<protein>
    <submittedName>
        <fullName evidence="1">Uncharacterized protein</fullName>
    </submittedName>
</protein>
<comment type="caution">
    <text evidence="1">The sequence shown here is derived from an EMBL/GenBank/DDBJ whole genome shotgun (WGS) entry which is preliminary data.</text>
</comment>
<accession>A0ACB7WXE1</accession>
<evidence type="ECO:0000313" key="1">
    <source>
        <dbReference type="EMBL" id="KAH7833061.1"/>
    </source>
</evidence>
<name>A0ACB7WXE1_9ERIC</name>
<gene>
    <name evidence="1" type="ORF">Vadar_002761</name>
</gene>
<reference evidence="1 2" key="1">
    <citation type="journal article" date="2021" name="Hortic Res">
        <title>High-quality reference genome and annotation aids understanding of berry development for evergreen blueberry (Vaccinium darrowii).</title>
        <authorList>
            <person name="Yu J."/>
            <person name="Hulse-Kemp A.M."/>
            <person name="Babiker E."/>
            <person name="Staton M."/>
        </authorList>
    </citation>
    <scope>NUCLEOTIDE SEQUENCE [LARGE SCALE GENOMIC DNA]</scope>
    <source>
        <strain evidence="2">cv. NJ 8807/NJ 8810</strain>
        <tissue evidence="1">Young leaf</tissue>
    </source>
</reference>
<proteinExistence type="predicted"/>
<dbReference type="EMBL" id="CM037152">
    <property type="protein sequence ID" value="KAH7833061.1"/>
    <property type="molecule type" value="Genomic_DNA"/>
</dbReference>
<keyword evidence="2" id="KW-1185">Reference proteome</keyword>
<dbReference type="Proteomes" id="UP000828048">
    <property type="component" value="Chromosome 2"/>
</dbReference>
<evidence type="ECO:0000313" key="2">
    <source>
        <dbReference type="Proteomes" id="UP000828048"/>
    </source>
</evidence>